<dbReference type="Proteomes" id="UP001164746">
    <property type="component" value="Chromosome 16"/>
</dbReference>
<dbReference type="EMBL" id="CP111027">
    <property type="protein sequence ID" value="WAR29522.1"/>
    <property type="molecule type" value="Genomic_DNA"/>
</dbReference>
<dbReference type="Pfam" id="PF00884">
    <property type="entry name" value="Sulfatase"/>
    <property type="match status" value="1"/>
</dbReference>
<accession>A0ABY7G6F7</accession>
<gene>
    <name evidence="7" type="ORF">MAR_003090</name>
</gene>
<keyword evidence="5" id="KW-0325">Glycoprotein</keyword>
<evidence type="ECO:0000256" key="4">
    <source>
        <dbReference type="ARBA" id="ARBA00022837"/>
    </source>
</evidence>
<dbReference type="PANTHER" id="PTHR10342">
    <property type="entry name" value="ARYLSULFATASE"/>
    <property type="match status" value="1"/>
</dbReference>
<keyword evidence="4" id="KW-0106">Calcium</keyword>
<evidence type="ECO:0000256" key="5">
    <source>
        <dbReference type="ARBA" id="ARBA00023180"/>
    </source>
</evidence>
<dbReference type="SUPFAM" id="SSF53649">
    <property type="entry name" value="Alkaline phosphatase-like"/>
    <property type="match status" value="1"/>
</dbReference>
<sequence>MTGYYPFHTGLQHIAILPDRAGYMPTKFPTLPEKLKPLGYSNHMVGKWHLGFCNWNYTPTYRGFDSFMGFYNGKEDYYTRMIATGYDFRFNDSVYHPQEGEYSTNVITNRAIEIMDSVDPVNDQLYLYLPFQSVHVPLQVPERFENIYSNITTKDRRTYCGMVSALDEAVGNITSALRDRGFMDNALIVFTTDNGGPTYTYSNNLPLRGSKTTLWEGGTRGVAFVYSDNLLNKTGYTNNEMIHAVDWFPTLLKLAGGEPDAGIDGVNQWPTISSGAPSARSEFVYNIDEIFKNAGISNICINKR</sequence>
<reference evidence="7" key="1">
    <citation type="submission" date="2022-11" db="EMBL/GenBank/DDBJ databases">
        <title>Centuries of genome instability and evolution in soft-shell clam transmissible cancer (bioRxiv).</title>
        <authorList>
            <person name="Hart S.F.M."/>
            <person name="Yonemitsu M.A."/>
            <person name="Giersch R.M."/>
            <person name="Beal B.F."/>
            <person name="Arriagada G."/>
            <person name="Davis B.W."/>
            <person name="Ostrander E.A."/>
            <person name="Goff S.P."/>
            <person name="Metzger M.J."/>
        </authorList>
    </citation>
    <scope>NUCLEOTIDE SEQUENCE</scope>
    <source>
        <strain evidence="7">MELC-2E11</strain>
        <tissue evidence="7">Siphon/mantle</tissue>
    </source>
</reference>
<keyword evidence="3" id="KW-0479">Metal-binding</keyword>
<comment type="cofactor">
    <cofactor evidence="1">
        <name>Ca(2+)</name>
        <dbReference type="ChEBI" id="CHEBI:29108"/>
    </cofactor>
</comment>
<name>A0ABY7G6F7_MYAAR</name>
<evidence type="ECO:0000259" key="6">
    <source>
        <dbReference type="Pfam" id="PF00884"/>
    </source>
</evidence>
<proteinExistence type="inferred from homology"/>
<evidence type="ECO:0000256" key="2">
    <source>
        <dbReference type="ARBA" id="ARBA00008779"/>
    </source>
</evidence>
<evidence type="ECO:0000313" key="8">
    <source>
        <dbReference type="Proteomes" id="UP001164746"/>
    </source>
</evidence>
<dbReference type="PANTHER" id="PTHR10342:SF273">
    <property type="entry name" value="RE14504P"/>
    <property type="match status" value="1"/>
</dbReference>
<dbReference type="InterPro" id="IPR017850">
    <property type="entry name" value="Alkaline_phosphatase_core_sf"/>
</dbReference>
<evidence type="ECO:0000313" key="7">
    <source>
        <dbReference type="EMBL" id="WAR29522.1"/>
    </source>
</evidence>
<feature type="domain" description="Sulfatase N-terminal" evidence="6">
    <location>
        <begin position="1"/>
        <end position="256"/>
    </location>
</feature>
<keyword evidence="8" id="KW-1185">Reference proteome</keyword>
<evidence type="ECO:0000256" key="3">
    <source>
        <dbReference type="ARBA" id="ARBA00022723"/>
    </source>
</evidence>
<comment type="similarity">
    <text evidence="2">Belongs to the sulfatase family.</text>
</comment>
<organism evidence="7 8">
    <name type="scientific">Mya arenaria</name>
    <name type="common">Soft-shell clam</name>
    <dbReference type="NCBI Taxonomy" id="6604"/>
    <lineage>
        <taxon>Eukaryota</taxon>
        <taxon>Metazoa</taxon>
        <taxon>Spiralia</taxon>
        <taxon>Lophotrochozoa</taxon>
        <taxon>Mollusca</taxon>
        <taxon>Bivalvia</taxon>
        <taxon>Autobranchia</taxon>
        <taxon>Heteroconchia</taxon>
        <taxon>Euheterodonta</taxon>
        <taxon>Imparidentia</taxon>
        <taxon>Neoheterodontei</taxon>
        <taxon>Myida</taxon>
        <taxon>Myoidea</taxon>
        <taxon>Myidae</taxon>
        <taxon>Mya</taxon>
    </lineage>
</organism>
<dbReference type="InterPro" id="IPR047115">
    <property type="entry name" value="ARSB"/>
</dbReference>
<protein>
    <submittedName>
        <fullName evidence="7">ARSB-like protein</fullName>
    </submittedName>
</protein>
<dbReference type="InterPro" id="IPR000917">
    <property type="entry name" value="Sulfatase_N"/>
</dbReference>
<dbReference type="CDD" id="cd16029">
    <property type="entry name" value="4-S"/>
    <property type="match status" value="1"/>
</dbReference>
<evidence type="ECO:0000256" key="1">
    <source>
        <dbReference type="ARBA" id="ARBA00001913"/>
    </source>
</evidence>
<dbReference type="Gene3D" id="3.40.720.10">
    <property type="entry name" value="Alkaline Phosphatase, subunit A"/>
    <property type="match status" value="1"/>
</dbReference>